<name>A0AAU8ID82_9BACL</name>
<dbReference type="InterPro" id="IPR031681">
    <property type="entry name" value="YwqH-like"/>
</dbReference>
<dbReference type="RefSeq" id="WP_353947839.1">
    <property type="nucleotide sequence ID" value="NZ_CP159510.1"/>
</dbReference>
<dbReference type="EMBL" id="CP159510">
    <property type="protein sequence ID" value="XCJ16255.1"/>
    <property type="molecule type" value="Genomic_DNA"/>
</dbReference>
<organism evidence="2">
    <name type="scientific">Sporolactobacillus sp. Y61</name>
    <dbReference type="NCBI Taxonomy" id="3160863"/>
    <lineage>
        <taxon>Bacteria</taxon>
        <taxon>Bacillati</taxon>
        <taxon>Bacillota</taxon>
        <taxon>Bacilli</taxon>
        <taxon>Bacillales</taxon>
        <taxon>Sporolactobacillaceae</taxon>
        <taxon>Sporolactobacillus</taxon>
    </lineage>
</organism>
<protein>
    <submittedName>
        <fullName evidence="2">DUF5082 family protein</fullName>
    </submittedName>
</protein>
<accession>A0AAU8ID82</accession>
<feature type="coiled-coil region" evidence="1">
    <location>
        <begin position="11"/>
        <end position="45"/>
    </location>
</feature>
<keyword evidence="1" id="KW-0175">Coiled coil</keyword>
<proteinExistence type="predicted"/>
<dbReference type="AlphaFoldDB" id="A0AAU8ID82"/>
<evidence type="ECO:0000313" key="2">
    <source>
        <dbReference type="EMBL" id="XCJ16255.1"/>
    </source>
</evidence>
<dbReference type="Pfam" id="PF16888">
    <property type="entry name" value="YwqH-like"/>
    <property type="match status" value="1"/>
</dbReference>
<sequence>MSASGTMSWIYRSLSQQAGEVDDKIARLKQAKRALENEQQASLDEIRNLVKPELDGNWKGSRARSFQNRREDARDGMKSKLTGRIDDYQQRIDTEISNLRTQAGFLDATRSMAYGAEYLMRQGEEAASDFWAQVDKIKGRLF</sequence>
<evidence type="ECO:0000256" key="1">
    <source>
        <dbReference type="SAM" id="Coils"/>
    </source>
</evidence>
<reference evidence="2" key="1">
    <citation type="submission" date="2024-06" db="EMBL/GenBank/DDBJ databases">
        <authorList>
            <person name="Fan A."/>
            <person name="Zhang F.Y."/>
            <person name="Zhang L."/>
        </authorList>
    </citation>
    <scope>NUCLEOTIDE SEQUENCE</scope>
    <source>
        <strain evidence="2">Y61</strain>
    </source>
</reference>
<gene>
    <name evidence="2" type="ORF">ABNN70_11235</name>
</gene>